<dbReference type="InterPro" id="IPR014146">
    <property type="entry name" value="LigD_ligase_dom"/>
</dbReference>
<dbReference type="GO" id="GO:0004527">
    <property type="term" value="F:exonuclease activity"/>
    <property type="evidence" value="ECO:0007669"/>
    <property type="project" value="UniProtKB-KW"/>
</dbReference>
<dbReference type="GO" id="GO:0003677">
    <property type="term" value="F:DNA binding"/>
    <property type="evidence" value="ECO:0007669"/>
    <property type="project" value="UniProtKB-KW"/>
</dbReference>
<keyword evidence="15" id="KW-0233">DNA recombination</keyword>
<organism evidence="23 24">
    <name type="scientific">Eiseniibacteriota bacterium</name>
    <dbReference type="NCBI Taxonomy" id="2212470"/>
    <lineage>
        <taxon>Bacteria</taxon>
        <taxon>Candidatus Eiseniibacteriota</taxon>
    </lineage>
</organism>
<dbReference type="Pfam" id="PF21686">
    <property type="entry name" value="LigD_Prim-Pol"/>
    <property type="match status" value="1"/>
</dbReference>
<evidence type="ECO:0000313" key="24">
    <source>
        <dbReference type="Proteomes" id="UP000316609"/>
    </source>
</evidence>
<keyword evidence="4" id="KW-0808">Transferase</keyword>
<dbReference type="Gene3D" id="2.40.50.140">
    <property type="entry name" value="Nucleic acid-binding proteins"/>
    <property type="match status" value="1"/>
</dbReference>
<dbReference type="SUPFAM" id="SSF56091">
    <property type="entry name" value="DNA ligase/mRNA capping enzyme, catalytic domain"/>
    <property type="match status" value="1"/>
</dbReference>
<keyword evidence="3 23" id="KW-0436">Ligase</keyword>
<evidence type="ECO:0000259" key="22">
    <source>
        <dbReference type="PROSITE" id="PS50160"/>
    </source>
</evidence>
<dbReference type="CDD" id="cd07906">
    <property type="entry name" value="Adenylation_DNA_ligase_LigD_LigC"/>
    <property type="match status" value="1"/>
</dbReference>
<evidence type="ECO:0000256" key="21">
    <source>
        <dbReference type="SAM" id="MobiDB-lite"/>
    </source>
</evidence>
<comment type="cofactor">
    <cofactor evidence="1">
        <name>Mn(2+)</name>
        <dbReference type="ChEBI" id="CHEBI:29035"/>
    </cofactor>
</comment>
<keyword evidence="8" id="KW-0547">Nucleotide-binding</keyword>
<dbReference type="Gene3D" id="3.90.920.10">
    <property type="entry name" value="DNA primase, PRIM domain"/>
    <property type="match status" value="1"/>
</dbReference>
<keyword evidence="17" id="KW-0464">Manganese</keyword>
<dbReference type="PANTHER" id="PTHR42705:SF2">
    <property type="entry name" value="BIFUNCTIONAL NON-HOMOLOGOUS END JOINING PROTEIN LIGD"/>
    <property type="match status" value="1"/>
</dbReference>
<keyword evidence="11" id="KW-0269">Exonuclease</keyword>
<dbReference type="NCBIfam" id="TIGR02779">
    <property type="entry name" value="NHEJ_ligase_lig"/>
    <property type="match status" value="1"/>
</dbReference>
<keyword evidence="14" id="KW-0238">DNA-binding</keyword>
<keyword evidence="18" id="KW-0511">Multifunctional enzyme</keyword>
<keyword evidence="13" id="KW-0239">DNA-directed DNA polymerase</keyword>
<comment type="caution">
    <text evidence="23">The sequence shown here is derived from an EMBL/GenBank/DDBJ whole genome shotgun (WGS) entry which is preliminary data.</text>
</comment>
<evidence type="ECO:0000256" key="10">
    <source>
        <dbReference type="ARBA" id="ARBA00022801"/>
    </source>
</evidence>
<evidence type="ECO:0000256" key="11">
    <source>
        <dbReference type="ARBA" id="ARBA00022839"/>
    </source>
</evidence>
<dbReference type="SUPFAM" id="SSF50249">
    <property type="entry name" value="Nucleic acid-binding proteins"/>
    <property type="match status" value="1"/>
</dbReference>
<dbReference type="InterPro" id="IPR014143">
    <property type="entry name" value="NHEJ_ligase_prk"/>
</dbReference>
<dbReference type="Pfam" id="PF04679">
    <property type="entry name" value="DNA_ligase_A_C"/>
    <property type="match status" value="1"/>
</dbReference>
<evidence type="ECO:0000256" key="2">
    <source>
        <dbReference type="ARBA" id="ARBA00012727"/>
    </source>
</evidence>
<dbReference type="GO" id="GO:0046872">
    <property type="term" value="F:metal ion binding"/>
    <property type="evidence" value="ECO:0007669"/>
    <property type="project" value="UniProtKB-KW"/>
</dbReference>
<feature type="region of interest" description="Disordered" evidence="21">
    <location>
        <begin position="869"/>
        <end position="888"/>
    </location>
</feature>
<gene>
    <name evidence="23" type="primary">ligD</name>
    <name evidence="23" type="ORF">E6K78_06075</name>
</gene>
<dbReference type="NCBIfam" id="TIGR02777">
    <property type="entry name" value="LigD_PE_dom"/>
    <property type="match status" value="1"/>
</dbReference>
<dbReference type="EMBL" id="VBOY01000054">
    <property type="protein sequence ID" value="TMQ66584.1"/>
    <property type="molecule type" value="Genomic_DNA"/>
</dbReference>
<evidence type="ECO:0000256" key="4">
    <source>
        <dbReference type="ARBA" id="ARBA00022679"/>
    </source>
</evidence>
<dbReference type="Proteomes" id="UP000316609">
    <property type="component" value="Unassembled WGS sequence"/>
</dbReference>
<dbReference type="Gene3D" id="3.30.470.30">
    <property type="entry name" value="DNA ligase/mRNA capping enzyme"/>
    <property type="match status" value="1"/>
</dbReference>
<dbReference type="GO" id="GO:0003910">
    <property type="term" value="F:DNA ligase (ATP) activity"/>
    <property type="evidence" value="ECO:0007669"/>
    <property type="project" value="UniProtKB-EC"/>
</dbReference>
<reference evidence="23 24" key="1">
    <citation type="journal article" date="2019" name="Nat. Microbiol.">
        <title>Mediterranean grassland soil C-N compound turnover is dependent on rainfall and depth, and is mediated by genomically divergent microorganisms.</title>
        <authorList>
            <person name="Diamond S."/>
            <person name="Andeer P.F."/>
            <person name="Li Z."/>
            <person name="Crits-Christoph A."/>
            <person name="Burstein D."/>
            <person name="Anantharaman K."/>
            <person name="Lane K.R."/>
            <person name="Thomas B.C."/>
            <person name="Pan C."/>
            <person name="Northen T.R."/>
            <person name="Banfield J.F."/>
        </authorList>
    </citation>
    <scope>NUCLEOTIDE SEQUENCE [LARGE SCALE GENOMIC DNA]</scope>
    <source>
        <strain evidence="23">WS_8</strain>
    </source>
</reference>
<proteinExistence type="predicted"/>
<dbReference type="Gene3D" id="3.30.1490.70">
    <property type="match status" value="1"/>
</dbReference>
<evidence type="ECO:0000256" key="19">
    <source>
        <dbReference type="ARBA" id="ARBA00029943"/>
    </source>
</evidence>
<keyword evidence="9" id="KW-0227">DNA damage</keyword>
<dbReference type="InterPro" id="IPR012309">
    <property type="entry name" value="DNA_ligase_ATP-dep_C"/>
</dbReference>
<evidence type="ECO:0000256" key="14">
    <source>
        <dbReference type="ARBA" id="ARBA00023125"/>
    </source>
</evidence>
<evidence type="ECO:0000256" key="5">
    <source>
        <dbReference type="ARBA" id="ARBA00022695"/>
    </source>
</evidence>
<dbReference type="NCBIfam" id="TIGR02778">
    <property type="entry name" value="ligD_pol"/>
    <property type="match status" value="1"/>
</dbReference>
<feature type="compositionally biased region" description="Basic and acidic residues" evidence="21">
    <location>
        <begin position="1"/>
        <end position="11"/>
    </location>
</feature>
<evidence type="ECO:0000256" key="1">
    <source>
        <dbReference type="ARBA" id="ARBA00001936"/>
    </source>
</evidence>
<dbReference type="GO" id="GO:0003887">
    <property type="term" value="F:DNA-directed DNA polymerase activity"/>
    <property type="evidence" value="ECO:0007669"/>
    <property type="project" value="UniProtKB-KW"/>
</dbReference>
<dbReference type="PROSITE" id="PS50160">
    <property type="entry name" value="DNA_LIGASE_A3"/>
    <property type="match status" value="1"/>
</dbReference>
<keyword evidence="10" id="KW-0378">Hydrolase</keyword>
<dbReference type="InterPro" id="IPR012340">
    <property type="entry name" value="NA-bd_OB-fold"/>
</dbReference>
<evidence type="ECO:0000256" key="20">
    <source>
        <dbReference type="ARBA" id="ARBA00034003"/>
    </source>
</evidence>
<dbReference type="CDD" id="cd04865">
    <property type="entry name" value="LigD_Pol_like_2"/>
    <property type="match status" value="1"/>
</dbReference>
<evidence type="ECO:0000256" key="18">
    <source>
        <dbReference type="ARBA" id="ARBA00023268"/>
    </source>
</evidence>
<dbReference type="NCBIfam" id="TIGR02776">
    <property type="entry name" value="NHEJ_ligase_prk"/>
    <property type="match status" value="1"/>
</dbReference>
<dbReference type="AlphaFoldDB" id="A0A538TSJ1"/>
<dbReference type="Pfam" id="PF13298">
    <property type="entry name" value="LigD_N"/>
    <property type="match status" value="1"/>
</dbReference>
<keyword evidence="16" id="KW-0234">DNA repair</keyword>
<evidence type="ECO:0000256" key="7">
    <source>
        <dbReference type="ARBA" id="ARBA00022723"/>
    </source>
</evidence>
<dbReference type="GO" id="GO:0006281">
    <property type="term" value="P:DNA repair"/>
    <property type="evidence" value="ECO:0007669"/>
    <property type="project" value="UniProtKB-KW"/>
</dbReference>
<evidence type="ECO:0000256" key="8">
    <source>
        <dbReference type="ARBA" id="ARBA00022741"/>
    </source>
</evidence>
<dbReference type="InterPro" id="IPR012310">
    <property type="entry name" value="DNA_ligase_ATP-dep_cent"/>
</dbReference>
<accession>A0A538TSJ1</accession>
<dbReference type="CDD" id="cd07971">
    <property type="entry name" value="OBF_DNA_ligase_LigD"/>
    <property type="match status" value="1"/>
</dbReference>
<dbReference type="InterPro" id="IPR014144">
    <property type="entry name" value="LigD_PE_domain"/>
</dbReference>
<feature type="domain" description="ATP-dependent DNA ligase family profile" evidence="22">
    <location>
        <begin position="349"/>
        <end position="471"/>
    </location>
</feature>
<sequence>MPDEKARERKAGPQARSKARRPSQGRKTAPVAPPPDRAPPAQADRLAAYRAKRSAERTGEPFRSAVPRPRLFVVQKHAARRTHYDFRLECGGTLWSWAVPHGISFDPKEKRLAVHVEDHPVEYADFEGIIPEGNYGAGAVIVWDNGVWLPYDDPDEGIVSGKLHFELRGHKLRGVWTLVRLKQSEKDWLLIKKADAWAKSEDAPIPDESIFSGLTVEELRDGRTRADEIRARLVEVGAPRKPVDPLAIELMLAQVAEAPFSSQDWIFEIKYDGYRLIAARPADGSPLLRSRGGGEVTATYPEVARGLRALPYPGLVMDGEVVVLDERGHPDFQLLQGRARLSRRADIERAAVERPATLFLFDLLGFDGFDLRKLPLLERKRLLRRVLPAVGPLAFADHVERRGGEMFEQARSLGLEGVIAKKAHGPYRAGRSGDWLKVVADKTGDFVICGYSSPRGSRSGFGALHLGAFEDGTLVYAGRVGTGFDHRMLAALRAKLDAIRRPSPPCTGNIPSPKDATWVAPKLVAEVRYKEWTDEGALRQPVFVRLRDDKAPEDCVRARGAPAPDPEPAPQAAAPERVQRFSNLSKIFWPEHGYSKGDLIEYYRAIGPWILPYLADRPVVLTRYPDGIHGKSFFQKNAPAFTPDWIRTERIWSEHAEREIDYLVCDSEEALLFLANLGTIPLHVWSSRIATLQQPDWTILDLDPKGAPFAHVVELALAVRALCEEIGLEPFIKTSGSTGLHVLIPLARQFTYEQSRMLAHLLARIVQEEHPEIATIARAIGARGGRVYLDFLQNRHGQLLVAPFSVRPLPGAPVSTPLEWREVNRKLDPQAFTLRTVPARLSRIGRDPLRPLLEQTPDLAGALAKLTERMERTKHRSTATKAPRARER</sequence>
<evidence type="ECO:0000256" key="9">
    <source>
        <dbReference type="ARBA" id="ARBA00022763"/>
    </source>
</evidence>
<dbReference type="InterPro" id="IPR052171">
    <property type="entry name" value="NHEJ_LigD"/>
</dbReference>
<evidence type="ECO:0000256" key="3">
    <source>
        <dbReference type="ARBA" id="ARBA00022598"/>
    </source>
</evidence>
<evidence type="ECO:0000256" key="13">
    <source>
        <dbReference type="ARBA" id="ARBA00022932"/>
    </source>
</evidence>
<evidence type="ECO:0000256" key="6">
    <source>
        <dbReference type="ARBA" id="ARBA00022722"/>
    </source>
</evidence>
<dbReference type="PANTHER" id="PTHR42705">
    <property type="entry name" value="BIFUNCTIONAL NON-HOMOLOGOUS END JOINING PROTEIN LIGD"/>
    <property type="match status" value="1"/>
</dbReference>
<name>A0A538TSJ1_UNCEI</name>
<keyword evidence="12" id="KW-0067">ATP-binding</keyword>
<feature type="region of interest" description="Disordered" evidence="21">
    <location>
        <begin position="1"/>
        <end position="62"/>
    </location>
</feature>
<evidence type="ECO:0000256" key="12">
    <source>
        <dbReference type="ARBA" id="ARBA00022840"/>
    </source>
</evidence>
<keyword evidence="6" id="KW-0540">Nuclease</keyword>
<dbReference type="InterPro" id="IPR014145">
    <property type="entry name" value="LigD_pol_dom"/>
</dbReference>
<evidence type="ECO:0000256" key="16">
    <source>
        <dbReference type="ARBA" id="ARBA00023204"/>
    </source>
</evidence>
<evidence type="ECO:0000256" key="17">
    <source>
        <dbReference type="ARBA" id="ARBA00023211"/>
    </source>
</evidence>
<dbReference type="GO" id="GO:0005524">
    <property type="term" value="F:ATP binding"/>
    <property type="evidence" value="ECO:0007669"/>
    <property type="project" value="UniProtKB-KW"/>
</dbReference>
<comment type="catalytic activity">
    <reaction evidence="20">
        <text>ATP + (deoxyribonucleotide)n-3'-hydroxyl + 5'-phospho-(deoxyribonucleotide)m = (deoxyribonucleotide)n+m + AMP + diphosphate.</text>
        <dbReference type="EC" id="6.5.1.1"/>
    </reaction>
</comment>
<dbReference type="Pfam" id="PF01068">
    <property type="entry name" value="DNA_ligase_A_M"/>
    <property type="match status" value="1"/>
</dbReference>
<evidence type="ECO:0000313" key="23">
    <source>
        <dbReference type="EMBL" id="TMQ66584.1"/>
    </source>
</evidence>
<keyword evidence="5" id="KW-0548">Nucleotidyltransferase</keyword>
<keyword evidence="7" id="KW-0479">Metal-binding</keyword>
<feature type="compositionally biased region" description="Low complexity" evidence="21">
    <location>
        <begin position="39"/>
        <end position="48"/>
    </location>
</feature>
<evidence type="ECO:0000256" key="15">
    <source>
        <dbReference type="ARBA" id="ARBA00023172"/>
    </source>
</evidence>
<dbReference type="GO" id="GO:0006310">
    <property type="term" value="P:DNA recombination"/>
    <property type="evidence" value="ECO:0007669"/>
    <property type="project" value="UniProtKB-KW"/>
</dbReference>
<protein>
    <recommendedName>
        <fullName evidence="2">DNA ligase (ATP)</fullName>
        <ecNumber evidence="2">6.5.1.1</ecNumber>
    </recommendedName>
    <alternativeName>
        <fullName evidence="19">NHEJ DNA polymerase</fullName>
    </alternativeName>
</protein>
<dbReference type="EC" id="6.5.1.1" evidence="2"/>